<dbReference type="Pfam" id="PF13460">
    <property type="entry name" value="NAD_binding_10"/>
    <property type="match status" value="1"/>
</dbReference>
<gene>
    <name evidence="2" type="ORF">L0668_00165</name>
</gene>
<accession>A0ABS9D0T6</accession>
<keyword evidence="3" id="KW-1185">Reference proteome</keyword>
<feature type="domain" description="NAD(P)-binding" evidence="1">
    <location>
        <begin position="7"/>
        <end position="218"/>
    </location>
</feature>
<dbReference type="RefSeq" id="WP_235310045.1">
    <property type="nucleotide sequence ID" value="NZ_JAKGAS010000001.1"/>
</dbReference>
<evidence type="ECO:0000259" key="1">
    <source>
        <dbReference type="Pfam" id="PF13460"/>
    </source>
</evidence>
<evidence type="ECO:0000313" key="3">
    <source>
        <dbReference type="Proteomes" id="UP001521137"/>
    </source>
</evidence>
<dbReference type="PANTHER" id="PTHR15020">
    <property type="entry name" value="FLAVIN REDUCTASE-RELATED"/>
    <property type="match status" value="1"/>
</dbReference>
<name>A0ABS9D0T6_9ALTE</name>
<dbReference type="InterPro" id="IPR016040">
    <property type="entry name" value="NAD(P)-bd_dom"/>
</dbReference>
<sequence length="239" mass="26723">MTILVLGATGATGRLLVEELLHQEQKVKIVVRSRDRFPDFLTSHNQLTITEANLLDMSDFELQSQVQGCKAVISCLGHNLTFKGMFGHPRRLVSIATKRICEAIGKTSPKVPVKYILMNTTGNQNKLAGETVSIAQTMVLGLLRHLLPPHADNEEAADYLQSKFGINQKVIEWATVRPDSLINELSVTEYHVYSSPIRSAIFDAGQTSRINVAHFMSQLSIKHDLWKKWKGQMPVVYNA</sequence>
<dbReference type="InterPro" id="IPR036291">
    <property type="entry name" value="NAD(P)-bd_dom_sf"/>
</dbReference>
<dbReference type="Gene3D" id="3.40.50.720">
    <property type="entry name" value="NAD(P)-binding Rossmann-like Domain"/>
    <property type="match status" value="1"/>
</dbReference>
<organism evidence="2 3">
    <name type="scientific">Paraglaciecola algarum</name>
    <dbReference type="NCBI Taxonomy" id="3050085"/>
    <lineage>
        <taxon>Bacteria</taxon>
        <taxon>Pseudomonadati</taxon>
        <taxon>Pseudomonadota</taxon>
        <taxon>Gammaproteobacteria</taxon>
        <taxon>Alteromonadales</taxon>
        <taxon>Alteromonadaceae</taxon>
        <taxon>Paraglaciecola</taxon>
    </lineage>
</organism>
<comment type="caution">
    <text evidence="2">The sequence shown here is derived from an EMBL/GenBank/DDBJ whole genome shotgun (WGS) entry which is preliminary data.</text>
</comment>
<protein>
    <submittedName>
        <fullName evidence="2">SDR family oxidoreductase</fullName>
    </submittedName>
</protein>
<dbReference type="PANTHER" id="PTHR15020:SF11">
    <property type="entry name" value="OS06G0360300 PROTEIN"/>
    <property type="match status" value="1"/>
</dbReference>
<dbReference type="Proteomes" id="UP001521137">
    <property type="component" value="Unassembled WGS sequence"/>
</dbReference>
<dbReference type="SUPFAM" id="SSF51735">
    <property type="entry name" value="NAD(P)-binding Rossmann-fold domains"/>
    <property type="match status" value="1"/>
</dbReference>
<reference evidence="2 3" key="1">
    <citation type="submission" date="2022-01" db="EMBL/GenBank/DDBJ databases">
        <title>Paraglaciecola sp. G1-23.</title>
        <authorList>
            <person name="Jin M.S."/>
            <person name="Han D.M."/>
            <person name="Kim H.M."/>
            <person name="Jeon C.O."/>
        </authorList>
    </citation>
    <scope>NUCLEOTIDE SEQUENCE [LARGE SCALE GENOMIC DNA]</scope>
    <source>
        <strain evidence="2 3">G1-23</strain>
    </source>
</reference>
<dbReference type="EMBL" id="JAKGAS010000001">
    <property type="protein sequence ID" value="MCF2946512.1"/>
    <property type="molecule type" value="Genomic_DNA"/>
</dbReference>
<evidence type="ECO:0000313" key="2">
    <source>
        <dbReference type="EMBL" id="MCF2946512.1"/>
    </source>
</evidence>
<proteinExistence type="predicted"/>